<keyword evidence="6 14" id="KW-0418">Kinase</keyword>
<keyword evidence="7" id="KW-0067">ATP-binding</keyword>
<keyword evidence="5" id="KW-0547">Nucleotide-binding</keyword>
<evidence type="ECO:0000256" key="9">
    <source>
        <dbReference type="SAM" id="MobiDB-lite"/>
    </source>
</evidence>
<evidence type="ECO:0000256" key="3">
    <source>
        <dbReference type="ARBA" id="ARBA00022553"/>
    </source>
</evidence>
<organism evidence="14 15">
    <name type="scientific">Plantibacter cousiniae</name>
    <name type="common">nom. nud.</name>
    <dbReference type="NCBI Taxonomy" id="199709"/>
    <lineage>
        <taxon>Bacteria</taxon>
        <taxon>Bacillati</taxon>
        <taxon>Actinomycetota</taxon>
        <taxon>Actinomycetes</taxon>
        <taxon>Micrococcales</taxon>
        <taxon>Microbacteriaceae</taxon>
        <taxon>Plantibacter</taxon>
    </lineage>
</organism>
<keyword evidence="3" id="KW-0597">Phosphoprotein</keyword>
<feature type="domain" description="Signal transduction histidine kinase subgroup 3 dimerisation and phosphoacceptor" evidence="12">
    <location>
        <begin position="179"/>
        <end position="244"/>
    </location>
</feature>
<evidence type="ECO:0000256" key="8">
    <source>
        <dbReference type="ARBA" id="ARBA00023012"/>
    </source>
</evidence>
<feature type="transmembrane region" description="Helical" evidence="10">
    <location>
        <begin position="12"/>
        <end position="30"/>
    </location>
</feature>
<feature type="region of interest" description="Disordered" evidence="9">
    <location>
        <begin position="374"/>
        <end position="407"/>
    </location>
</feature>
<keyword evidence="10" id="KW-0472">Membrane</keyword>
<evidence type="ECO:0000313" key="15">
    <source>
        <dbReference type="Proteomes" id="UP000190827"/>
    </source>
</evidence>
<dbReference type="InterPro" id="IPR050482">
    <property type="entry name" value="Sensor_HK_TwoCompSys"/>
</dbReference>
<dbReference type="Pfam" id="PF02518">
    <property type="entry name" value="HATPase_c"/>
    <property type="match status" value="1"/>
</dbReference>
<evidence type="ECO:0000313" key="14">
    <source>
        <dbReference type="EMBL" id="SKC40267.1"/>
    </source>
</evidence>
<dbReference type="InterPro" id="IPR011712">
    <property type="entry name" value="Sig_transdc_His_kin_sub3_dim/P"/>
</dbReference>
<dbReference type="Gene3D" id="3.30.565.10">
    <property type="entry name" value="Histidine kinase-like ATPase, C-terminal domain"/>
    <property type="match status" value="1"/>
</dbReference>
<dbReference type="SUPFAM" id="SSF55874">
    <property type="entry name" value="ATPase domain of HSP90 chaperone/DNA topoisomerase II/histidine kinase"/>
    <property type="match status" value="1"/>
</dbReference>
<evidence type="ECO:0000256" key="10">
    <source>
        <dbReference type="SAM" id="Phobius"/>
    </source>
</evidence>
<dbReference type="Pfam" id="PF07730">
    <property type="entry name" value="HisKA_3"/>
    <property type="match status" value="1"/>
</dbReference>
<dbReference type="EMBL" id="FUZO01000001">
    <property type="protein sequence ID" value="SKC40267.1"/>
    <property type="molecule type" value="Genomic_DNA"/>
</dbReference>
<dbReference type="PANTHER" id="PTHR24421">
    <property type="entry name" value="NITRATE/NITRITE SENSOR PROTEIN NARX-RELATED"/>
    <property type="match status" value="1"/>
</dbReference>
<keyword evidence="15" id="KW-1185">Reference proteome</keyword>
<evidence type="ECO:0000256" key="6">
    <source>
        <dbReference type="ARBA" id="ARBA00022777"/>
    </source>
</evidence>
<dbReference type="Proteomes" id="UP000190827">
    <property type="component" value="Unassembled WGS sequence"/>
</dbReference>
<dbReference type="CDD" id="cd16917">
    <property type="entry name" value="HATPase_UhpB-NarQ-NarX-like"/>
    <property type="match status" value="1"/>
</dbReference>
<sequence>MRDPHPRPPVWVGDVVAAVLIIASAFIPFPNAEFRPGSPLVVALVVAPALLLPLRRRWPIPVLAAVIACYGAAAITGTLAPGVVIAAAIAMFGVAVRSARRTTLITAVATMVAVALLSLLASIGSFDPRTVQFAVMIAFAAAAGDGTRSRRAYILAITERAERAEQTREAEARRRVTEERLRIARDLHDTVAHQISVISLNAGVASSSLESRPEKAKEALVSIRRASRTVLGEIGDLLEVLRSDGGDAGAGSRGTLPQPGLDRLDALIAEFTAAGLDITTRIDPDAPELSAATDMVAYRVVQEGLTNALKHGPERRAHLLVEGGDGRIVVSVSNPTAPGVPREQADAAPTTGHGLLGIRERVAAVRGAVDVGATPGGWRLSASLPTGEPTHPGPTHPAPTLPEESPA</sequence>
<evidence type="ECO:0000256" key="7">
    <source>
        <dbReference type="ARBA" id="ARBA00022840"/>
    </source>
</evidence>
<reference evidence="14 15" key="1">
    <citation type="submission" date="2017-02" db="EMBL/GenBank/DDBJ databases">
        <authorList>
            <person name="Varghese N."/>
            <person name="Submissions S."/>
        </authorList>
    </citation>
    <scope>NUCLEOTIDE SEQUENCE [LARGE SCALE GENOMIC DNA]</scope>
    <source>
        <strain evidence="14 15">VKM Ac-1787</strain>
    </source>
</reference>
<evidence type="ECO:0000259" key="11">
    <source>
        <dbReference type="Pfam" id="PF02518"/>
    </source>
</evidence>
<feature type="domain" description="Histidine kinase/HSP90-like ATPase" evidence="11">
    <location>
        <begin position="298"/>
        <end position="385"/>
    </location>
</feature>
<feature type="transmembrane region" description="Helical" evidence="10">
    <location>
        <begin position="37"/>
        <end position="54"/>
    </location>
</feature>
<protein>
    <recommendedName>
        <fullName evidence="2">histidine kinase</fullName>
        <ecNumber evidence="2">2.7.13.3</ecNumber>
    </recommendedName>
</protein>
<feature type="domain" description="DUF7134" evidence="13">
    <location>
        <begin position="7"/>
        <end position="151"/>
    </location>
</feature>
<accession>A0ABY1LH66</accession>
<evidence type="ECO:0000256" key="4">
    <source>
        <dbReference type="ARBA" id="ARBA00022679"/>
    </source>
</evidence>
<dbReference type="Pfam" id="PF23539">
    <property type="entry name" value="DUF7134"/>
    <property type="match status" value="1"/>
</dbReference>
<feature type="compositionally biased region" description="Pro residues" evidence="9">
    <location>
        <begin position="391"/>
        <end position="400"/>
    </location>
</feature>
<feature type="transmembrane region" description="Helical" evidence="10">
    <location>
        <begin position="104"/>
        <end position="124"/>
    </location>
</feature>
<gene>
    <name evidence="14" type="ORF">SAMN06295973_0589</name>
</gene>
<dbReference type="GO" id="GO:0016301">
    <property type="term" value="F:kinase activity"/>
    <property type="evidence" value="ECO:0007669"/>
    <property type="project" value="UniProtKB-KW"/>
</dbReference>
<dbReference type="InterPro" id="IPR036890">
    <property type="entry name" value="HATPase_C_sf"/>
</dbReference>
<keyword evidence="10" id="KW-1133">Transmembrane helix</keyword>
<dbReference type="InterPro" id="IPR003594">
    <property type="entry name" value="HATPase_dom"/>
</dbReference>
<feature type="transmembrane region" description="Helical" evidence="10">
    <location>
        <begin position="60"/>
        <end position="92"/>
    </location>
</feature>
<evidence type="ECO:0000256" key="5">
    <source>
        <dbReference type="ARBA" id="ARBA00022741"/>
    </source>
</evidence>
<dbReference type="Gene3D" id="1.20.5.1930">
    <property type="match status" value="1"/>
</dbReference>
<keyword evidence="10" id="KW-0812">Transmembrane</keyword>
<comment type="caution">
    <text evidence="14">The sequence shown here is derived from an EMBL/GenBank/DDBJ whole genome shotgun (WGS) entry which is preliminary data.</text>
</comment>
<dbReference type="EC" id="2.7.13.3" evidence="2"/>
<name>A0ABY1LH66_9MICO</name>
<proteinExistence type="predicted"/>
<evidence type="ECO:0000256" key="1">
    <source>
        <dbReference type="ARBA" id="ARBA00000085"/>
    </source>
</evidence>
<evidence type="ECO:0000256" key="2">
    <source>
        <dbReference type="ARBA" id="ARBA00012438"/>
    </source>
</evidence>
<keyword evidence="4" id="KW-0808">Transferase</keyword>
<keyword evidence="8" id="KW-0902">Two-component regulatory system</keyword>
<dbReference type="PANTHER" id="PTHR24421:SF10">
    <property type="entry name" value="NITRATE_NITRITE SENSOR PROTEIN NARQ"/>
    <property type="match status" value="1"/>
</dbReference>
<evidence type="ECO:0000259" key="13">
    <source>
        <dbReference type="Pfam" id="PF23539"/>
    </source>
</evidence>
<evidence type="ECO:0000259" key="12">
    <source>
        <dbReference type="Pfam" id="PF07730"/>
    </source>
</evidence>
<comment type="catalytic activity">
    <reaction evidence="1">
        <text>ATP + protein L-histidine = ADP + protein N-phospho-L-histidine.</text>
        <dbReference type="EC" id="2.7.13.3"/>
    </reaction>
</comment>
<dbReference type="InterPro" id="IPR055558">
    <property type="entry name" value="DUF7134"/>
</dbReference>